<dbReference type="EMBL" id="JAUQOO010000001">
    <property type="protein sequence ID" value="MDO7925285.1"/>
    <property type="molecule type" value="Genomic_DNA"/>
</dbReference>
<evidence type="ECO:0000313" key="2">
    <source>
        <dbReference type="Proteomes" id="UP001223016"/>
    </source>
</evidence>
<evidence type="ECO:0000313" key="1">
    <source>
        <dbReference type="EMBL" id="MDO7925285.1"/>
    </source>
</evidence>
<sequence>MDILEPLKSLAISHINKVLEVDSCLSALVKPVFNREGGRFFTVPPGEVSVDKIVDFSWGFGKGRDTSVGGRLLGSLQEKSGRFLIIDDVMAGPEEMAGSAFGLLVGDKVCHVLSAEGLDENIIDKYVKMAGVSWHFLAVIIEGSSIDAVHEFLGSRKIIDPLVVVEVVVGAYDGEGFIHWYPNA</sequence>
<dbReference type="RefSeq" id="WP_304573879.1">
    <property type="nucleotide sequence ID" value="NZ_JAUQOO010000001.1"/>
</dbReference>
<reference evidence="1 2" key="1">
    <citation type="submission" date="2023-07" db="EMBL/GenBank/DDBJ databases">
        <title>Identification of four novel Pseudomonas species associated with bacterial leaf spot of cucurbits.</title>
        <authorList>
            <person name="Fullem K.R."/>
        </authorList>
    </citation>
    <scope>NUCLEOTIDE SEQUENCE [LARGE SCALE GENOMIC DNA]</scope>
    <source>
        <strain evidence="1 2">KFB 138</strain>
    </source>
</reference>
<gene>
    <name evidence="1" type="ORF">Q6A51_00735</name>
</gene>
<name>A0ABT9CIM5_9PSED</name>
<accession>A0ABT9CIM5</accession>
<organism evidence="1 2">
    <name type="scientific">Pseudomonas serbiensis</name>
    <dbReference type="NCBI Taxonomy" id="3064350"/>
    <lineage>
        <taxon>Bacteria</taxon>
        <taxon>Pseudomonadati</taxon>
        <taxon>Pseudomonadota</taxon>
        <taxon>Gammaproteobacteria</taxon>
        <taxon>Pseudomonadales</taxon>
        <taxon>Pseudomonadaceae</taxon>
        <taxon>Pseudomonas</taxon>
    </lineage>
</organism>
<proteinExistence type="predicted"/>
<keyword evidence="2" id="KW-1185">Reference proteome</keyword>
<comment type="caution">
    <text evidence="1">The sequence shown here is derived from an EMBL/GenBank/DDBJ whole genome shotgun (WGS) entry which is preliminary data.</text>
</comment>
<protein>
    <recommendedName>
        <fullName evidence="3">Phosphoribosyltransferase domain-containing protein</fullName>
    </recommendedName>
</protein>
<dbReference type="Proteomes" id="UP001223016">
    <property type="component" value="Unassembled WGS sequence"/>
</dbReference>
<evidence type="ECO:0008006" key="3">
    <source>
        <dbReference type="Google" id="ProtNLM"/>
    </source>
</evidence>